<proteinExistence type="predicted"/>
<organism evidence="2 3">
    <name type="scientific">Staphylococcus petrasii</name>
    <dbReference type="NCBI Taxonomy" id="1276936"/>
    <lineage>
        <taxon>Bacteria</taxon>
        <taxon>Bacillati</taxon>
        <taxon>Bacillota</taxon>
        <taxon>Bacilli</taxon>
        <taxon>Bacillales</taxon>
        <taxon>Staphylococcaceae</taxon>
        <taxon>Staphylococcus</taxon>
    </lineage>
</organism>
<evidence type="ECO:0000313" key="2">
    <source>
        <dbReference type="EMBL" id="SUM43423.1"/>
    </source>
</evidence>
<evidence type="ECO:0000313" key="3">
    <source>
        <dbReference type="Proteomes" id="UP000254047"/>
    </source>
</evidence>
<protein>
    <submittedName>
        <fullName evidence="2">Phage protein</fullName>
    </submittedName>
</protein>
<name>A0A380FZP0_9STAP</name>
<keyword evidence="1" id="KW-0175">Coiled coil</keyword>
<accession>A0A380FZP0</accession>
<dbReference type="EMBL" id="UHDO01000001">
    <property type="protein sequence ID" value="SUM43423.1"/>
    <property type="molecule type" value="Genomic_DNA"/>
</dbReference>
<dbReference type="AlphaFoldDB" id="A0A380FZP0"/>
<sequence>MNENDLNIQIQRLQAQNEKLSTVVGNQANYIAELEVTNEMLLSQIQNNDEQEAQG</sequence>
<reference evidence="2 3" key="1">
    <citation type="submission" date="2018-06" db="EMBL/GenBank/DDBJ databases">
        <authorList>
            <consortium name="Pathogen Informatics"/>
            <person name="Doyle S."/>
        </authorList>
    </citation>
    <scope>NUCLEOTIDE SEQUENCE [LARGE SCALE GENOMIC DNA]</scope>
    <source>
        <strain evidence="2 3">NCTC13830</strain>
    </source>
</reference>
<evidence type="ECO:0000256" key="1">
    <source>
        <dbReference type="SAM" id="Coils"/>
    </source>
</evidence>
<gene>
    <name evidence="2" type="ORF">NCTC13830_00965</name>
</gene>
<dbReference type="Proteomes" id="UP000254047">
    <property type="component" value="Unassembled WGS sequence"/>
</dbReference>
<dbReference type="RefSeq" id="WP_001004732.1">
    <property type="nucleotide sequence ID" value="NZ_PPQT01000005.1"/>
</dbReference>
<feature type="coiled-coil region" evidence="1">
    <location>
        <begin position="3"/>
        <end position="51"/>
    </location>
</feature>